<dbReference type="AlphaFoldDB" id="A0AAV9UGC9"/>
<reference evidence="2 3" key="1">
    <citation type="submission" date="2019-10" db="EMBL/GenBank/DDBJ databases">
        <authorList>
            <person name="Palmer J.M."/>
        </authorList>
    </citation>
    <scope>NUCLEOTIDE SEQUENCE [LARGE SCALE GENOMIC DNA]</scope>
    <source>
        <strain evidence="2 3">TWF696</strain>
    </source>
</reference>
<dbReference type="EMBL" id="JAVHNQ010000008">
    <property type="protein sequence ID" value="KAK6341005.1"/>
    <property type="molecule type" value="Genomic_DNA"/>
</dbReference>
<name>A0AAV9UGC9_9PEZI</name>
<feature type="compositionally biased region" description="Acidic residues" evidence="1">
    <location>
        <begin position="95"/>
        <end position="105"/>
    </location>
</feature>
<gene>
    <name evidence="2" type="ORF">TWF696_009317</name>
</gene>
<evidence type="ECO:0000256" key="1">
    <source>
        <dbReference type="SAM" id="MobiDB-lite"/>
    </source>
</evidence>
<feature type="compositionally biased region" description="Polar residues" evidence="1">
    <location>
        <begin position="127"/>
        <end position="143"/>
    </location>
</feature>
<feature type="compositionally biased region" description="Basic and acidic residues" evidence="1">
    <location>
        <begin position="178"/>
        <end position="190"/>
    </location>
</feature>
<keyword evidence="3" id="KW-1185">Reference proteome</keyword>
<feature type="region of interest" description="Disordered" evidence="1">
    <location>
        <begin position="172"/>
        <end position="209"/>
    </location>
</feature>
<evidence type="ECO:0000313" key="2">
    <source>
        <dbReference type="EMBL" id="KAK6341005.1"/>
    </source>
</evidence>
<feature type="region of interest" description="Disordered" evidence="1">
    <location>
        <begin position="59"/>
        <end position="157"/>
    </location>
</feature>
<feature type="compositionally biased region" description="Gly residues" evidence="1">
    <location>
        <begin position="81"/>
        <end position="94"/>
    </location>
</feature>
<accession>A0AAV9UGC9</accession>
<proteinExistence type="predicted"/>
<sequence length="209" mass="22166">MPIQWTSENYVKLLAALLAAHPALKPDYKAIAVYFGDGATYDAIQGCMRPIRRRAEKLREEVEGGLRPDTPPRPTPKKRGAGGGAGSKGKGGGLLDDEAVDDEEPITPAKKKARMIEGSTPTPTPTKSTNGRGSSRGAKNSTGGRNGRGTPAKPMVIDLLDSDDDVGLVTASTPVKSVKQEPKVEVKSESKLSNGAADYMGDSEDEYRE</sequence>
<protein>
    <submittedName>
        <fullName evidence="2">Uncharacterized protein</fullName>
    </submittedName>
</protein>
<dbReference type="Proteomes" id="UP001375240">
    <property type="component" value="Unassembled WGS sequence"/>
</dbReference>
<comment type="caution">
    <text evidence="2">The sequence shown here is derived from an EMBL/GenBank/DDBJ whole genome shotgun (WGS) entry which is preliminary data.</text>
</comment>
<evidence type="ECO:0000313" key="3">
    <source>
        <dbReference type="Proteomes" id="UP001375240"/>
    </source>
</evidence>
<organism evidence="2 3">
    <name type="scientific">Orbilia brochopaga</name>
    <dbReference type="NCBI Taxonomy" id="3140254"/>
    <lineage>
        <taxon>Eukaryota</taxon>
        <taxon>Fungi</taxon>
        <taxon>Dikarya</taxon>
        <taxon>Ascomycota</taxon>
        <taxon>Pezizomycotina</taxon>
        <taxon>Orbiliomycetes</taxon>
        <taxon>Orbiliales</taxon>
        <taxon>Orbiliaceae</taxon>
        <taxon>Orbilia</taxon>
    </lineage>
</organism>